<dbReference type="InterPro" id="IPR011044">
    <property type="entry name" value="Quino_amine_DH_bsu"/>
</dbReference>
<dbReference type="SUPFAM" id="SSF50969">
    <property type="entry name" value="YVTN repeat-like/Quinoprotein amine dehydrogenase"/>
    <property type="match status" value="1"/>
</dbReference>
<protein>
    <recommendedName>
        <fullName evidence="4">WD40 repeat domain-containing protein</fullName>
    </recommendedName>
</protein>
<dbReference type="Proteomes" id="UP001500443">
    <property type="component" value="Unassembled WGS sequence"/>
</dbReference>
<proteinExistence type="predicted"/>
<evidence type="ECO:0000313" key="3">
    <source>
        <dbReference type="Proteomes" id="UP001500443"/>
    </source>
</evidence>
<feature type="compositionally biased region" description="Gly residues" evidence="1">
    <location>
        <begin position="16"/>
        <end position="25"/>
    </location>
</feature>
<keyword evidence="3" id="KW-1185">Reference proteome</keyword>
<evidence type="ECO:0000313" key="2">
    <source>
        <dbReference type="EMBL" id="GAA2141876.1"/>
    </source>
</evidence>
<organism evidence="2 3">
    <name type="scientific">Streptomyces synnematoformans</name>
    <dbReference type="NCBI Taxonomy" id="415721"/>
    <lineage>
        <taxon>Bacteria</taxon>
        <taxon>Bacillati</taxon>
        <taxon>Actinomycetota</taxon>
        <taxon>Actinomycetes</taxon>
        <taxon>Kitasatosporales</taxon>
        <taxon>Streptomycetaceae</taxon>
        <taxon>Streptomyces</taxon>
    </lineage>
</organism>
<gene>
    <name evidence="2" type="ORF">GCM10009802_52460</name>
</gene>
<sequence>MAVAAAATVAVAGPLTGPGAGGGGAATSPQRDVAGRPGESPPRQLIAAGDVAVSAYHTRRTEDLPGGDTVESRDWHLYDPDTGRYEETDWAWLDVAPGMRTAAVLEKDLPADRIGLLDLASGEVERWIPLDRGGVGSVEFSPDGERLLATAYAHNPDRRFKDASYPLNGDEVPGAKPGRTGFYVIDADSGDASFTALPAGAAPGFSTDPTNGREDLSWSSDGELLWEHWSYDPGRLYYDLSGERAGHPVPEKHVSDPGAGLSPNGRLVGGAPAGEGGEGAAAVLDAKTGERVAKVPARQLLAWADDERLLAWGCGSGGCRDSESPDRLVLVSLDGDTVVALSGARAGNGGDAGRWVPEFTER</sequence>
<comment type="caution">
    <text evidence="2">The sequence shown here is derived from an EMBL/GenBank/DDBJ whole genome shotgun (WGS) entry which is preliminary data.</text>
</comment>
<reference evidence="2 3" key="1">
    <citation type="journal article" date="2019" name="Int. J. Syst. Evol. Microbiol.">
        <title>The Global Catalogue of Microorganisms (GCM) 10K type strain sequencing project: providing services to taxonomists for standard genome sequencing and annotation.</title>
        <authorList>
            <consortium name="The Broad Institute Genomics Platform"/>
            <consortium name="The Broad Institute Genome Sequencing Center for Infectious Disease"/>
            <person name="Wu L."/>
            <person name="Ma J."/>
        </authorList>
    </citation>
    <scope>NUCLEOTIDE SEQUENCE [LARGE SCALE GENOMIC DNA]</scope>
    <source>
        <strain evidence="2 3">JCM 15481</strain>
    </source>
</reference>
<evidence type="ECO:0008006" key="4">
    <source>
        <dbReference type="Google" id="ProtNLM"/>
    </source>
</evidence>
<dbReference type="EMBL" id="BAAAPF010000239">
    <property type="protein sequence ID" value="GAA2141876.1"/>
    <property type="molecule type" value="Genomic_DNA"/>
</dbReference>
<accession>A0ABN2ZGJ5</accession>
<feature type="region of interest" description="Disordered" evidence="1">
    <location>
        <begin position="11"/>
        <end position="45"/>
    </location>
</feature>
<name>A0ABN2ZGJ5_9ACTN</name>
<evidence type="ECO:0000256" key="1">
    <source>
        <dbReference type="SAM" id="MobiDB-lite"/>
    </source>
</evidence>